<evidence type="ECO:0000313" key="3">
    <source>
        <dbReference type="Proteomes" id="UP001148614"/>
    </source>
</evidence>
<dbReference type="EMBL" id="JANPWZ010000003">
    <property type="protein sequence ID" value="KAJ3580494.1"/>
    <property type="molecule type" value="Genomic_DNA"/>
</dbReference>
<dbReference type="Proteomes" id="UP001148614">
    <property type="component" value="Unassembled WGS sequence"/>
</dbReference>
<accession>A0A9W8TSA2</accession>
<evidence type="ECO:0000256" key="1">
    <source>
        <dbReference type="SAM" id="MobiDB-lite"/>
    </source>
</evidence>
<sequence>MQRQGPWGYPSFPGGYPPPPLPQHYNHDPSRQQPPPHYLSQGPQYGAPEAMPGVMSVPGGLELLFFRVQSHVQLVRAANEHEPLLVLTLPHSEKLELTANRGYANGETIATGRLHEFTTSKADMTLWGRTTRWKKEYDSFTGLGHLSWEPSGDAGFVIEGNGRLLARYRAMADASNTKAMFGSLSLSCNLGLSSSSERDGQEAEARLEIFAQGLTREQLEELVVATALERARSRKSKSDKRNAEIIGEVLGMGG</sequence>
<name>A0A9W8TSA2_9PEZI</name>
<dbReference type="AlphaFoldDB" id="A0A9W8TSA2"/>
<organism evidence="2 3">
    <name type="scientific">Xylaria arbuscula</name>
    <dbReference type="NCBI Taxonomy" id="114810"/>
    <lineage>
        <taxon>Eukaryota</taxon>
        <taxon>Fungi</taxon>
        <taxon>Dikarya</taxon>
        <taxon>Ascomycota</taxon>
        <taxon>Pezizomycotina</taxon>
        <taxon>Sordariomycetes</taxon>
        <taxon>Xylariomycetidae</taxon>
        <taxon>Xylariales</taxon>
        <taxon>Xylariaceae</taxon>
        <taxon>Xylaria</taxon>
    </lineage>
</organism>
<comment type="caution">
    <text evidence="2">The sequence shown here is derived from an EMBL/GenBank/DDBJ whole genome shotgun (WGS) entry which is preliminary data.</text>
</comment>
<feature type="compositionally biased region" description="Low complexity" evidence="1">
    <location>
        <begin position="1"/>
        <end position="14"/>
    </location>
</feature>
<feature type="region of interest" description="Disordered" evidence="1">
    <location>
        <begin position="1"/>
        <end position="51"/>
    </location>
</feature>
<keyword evidence="3" id="KW-1185">Reference proteome</keyword>
<protein>
    <submittedName>
        <fullName evidence="2">Uncharacterized protein</fullName>
    </submittedName>
</protein>
<gene>
    <name evidence="2" type="ORF">NPX13_g53</name>
</gene>
<evidence type="ECO:0000313" key="2">
    <source>
        <dbReference type="EMBL" id="KAJ3580494.1"/>
    </source>
</evidence>
<proteinExistence type="predicted"/>
<reference evidence="2" key="1">
    <citation type="submission" date="2022-07" db="EMBL/GenBank/DDBJ databases">
        <title>Genome Sequence of Xylaria arbuscula.</title>
        <authorList>
            <person name="Buettner E."/>
        </authorList>
    </citation>
    <scope>NUCLEOTIDE SEQUENCE</scope>
    <source>
        <strain evidence="2">VT107</strain>
    </source>
</reference>